<organism evidence="1">
    <name type="scientific">Deinococcus sp. VB142</name>
    <dbReference type="NCBI Taxonomy" id="3112952"/>
    <lineage>
        <taxon>Bacteria</taxon>
        <taxon>Thermotogati</taxon>
        <taxon>Deinococcota</taxon>
        <taxon>Deinococci</taxon>
        <taxon>Deinococcales</taxon>
        <taxon>Deinococcaceae</taxon>
        <taxon>Deinococcus</taxon>
    </lineage>
</organism>
<dbReference type="InterPro" id="IPR024047">
    <property type="entry name" value="MM3350-like_sf"/>
</dbReference>
<reference evidence="1" key="1">
    <citation type="submission" date="2024-03" db="EMBL/GenBank/DDBJ databases">
        <title>Deinococcus weizhi sp. nov., isolated from human skin.</title>
        <authorList>
            <person name="Wei Z."/>
            <person name="Tian F."/>
            <person name="Yang C."/>
            <person name="Xin L.T."/>
            <person name="Wen Z.J."/>
            <person name="Lan K.C."/>
            <person name="Yu L."/>
            <person name="Zhe W."/>
            <person name="Dan F.D."/>
            <person name="Jun W."/>
            <person name="Rui Z."/>
            <person name="Yong X.J."/>
            <person name="Ting Y."/>
            <person name="Wei X."/>
            <person name="Xu Z.G."/>
            <person name="Xin Z."/>
            <person name="Dong F.G."/>
            <person name="Ni X.M."/>
            <person name="Zheng M.G."/>
            <person name="Chun Y."/>
            <person name="Qian W.X."/>
        </authorList>
    </citation>
    <scope>NUCLEOTIDE SEQUENCE</scope>
    <source>
        <strain evidence="1">VB142</strain>
    </source>
</reference>
<sequence>MAPQQKGMCRACGYVGTKASMTKHLASCEKRQAAAGKPREVFRLRVSGGGPFWLDIEAAAEATLDDIDGFLRGIWLECCGHLSEFTIGPEPDWADDPWEMKPKPKKGKKAALKLKDLLSVGQKFGYVYDMGSSTDLGLTVQAQETATGKDKVALLARNLPPVWKCSECDQPATVLNSWEYDEETGLPLMYCDTHAEEADEDALLPVVNSPRMGVCGYEGGNLDEWPPAAQG</sequence>
<dbReference type="RefSeq" id="WP_339095314.1">
    <property type="nucleotide sequence ID" value="NZ_CP149782.1"/>
</dbReference>
<name>A0AAU6Q160_9DEIO</name>
<protein>
    <submittedName>
        <fullName evidence="1">Uncharacterized protein</fullName>
    </submittedName>
</protein>
<proteinExistence type="predicted"/>
<dbReference type="SUPFAM" id="SSF159941">
    <property type="entry name" value="MM3350-like"/>
    <property type="match status" value="1"/>
</dbReference>
<dbReference type="EMBL" id="CP149782">
    <property type="protein sequence ID" value="WYF44087.1"/>
    <property type="molecule type" value="Genomic_DNA"/>
</dbReference>
<dbReference type="AlphaFoldDB" id="A0AAU6Q160"/>
<evidence type="ECO:0000313" key="1">
    <source>
        <dbReference type="EMBL" id="WYF44087.1"/>
    </source>
</evidence>
<accession>A0AAU6Q160</accession>
<gene>
    <name evidence="1" type="ORF">WDJ50_11805</name>
</gene>
<dbReference type="Gene3D" id="3.10.290.30">
    <property type="entry name" value="MM3350-like"/>
    <property type="match status" value="1"/>
</dbReference>